<reference evidence="12 13" key="1">
    <citation type="submission" date="2011-09" db="EMBL/GenBank/DDBJ databases">
        <title>Complete sequence of chromosome of Thioflavicoccus mobilis 8321.</title>
        <authorList>
            <consortium name="US DOE Joint Genome Institute"/>
            <person name="Lucas S."/>
            <person name="Han J."/>
            <person name="Lapidus A."/>
            <person name="Cheng J.-F."/>
            <person name="Goodwin L."/>
            <person name="Pitluck S."/>
            <person name="Peters L."/>
            <person name="Ovchinnikova G."/>
            <person name="Lu M."/>
            <person name="Detter J.C."/>
            <person name="Han C."/>
            <person name="Tapia R."/>
            <person name="Land M."/>
            <person name="Hauser L."/>
            <person name="Kyrpides N."/>
            <person name="Ivanova N."/>
            <person name="Pagani I."/>
            <person name="Vogl K."/>
            <person name="Liu Z."/>
            <person name="Imhoff J."/>
            <person name="Thiel V."/>
            <person name="Frigaard N.-U."/>
            <person name="Bryant D."/>
            <person name="Woyke T."/>
        </authorList>
    </citation>
    <scope>NUCLEOTIDE SEQUENCE [LARGE SCALE GENOMIC DNA]</scope>
    <source>
        <strain evidence="12 13">8321</strain>
    </source>
</reference>
<dbReference type="InterPro" id="IPR027417">
    <property type="entry name" value="P-loop_NTPase"/>
</dbReference>
<gene>
    <name evidence="12" type="ORF">Thimo_0359</name>
</gene>
<dbReference type="Pfam" id="PF00005">
    <property type="entry name" value="ABC_tran"/>
    <property type="match status" value="1"/>
</dbReference>
<feature type="transmembrane region" description="Helical" evidence="9">
    <location>
        <begin position="245"/>
        <end position="269"/>
    </location>
</feature>
<dbReference type="Gene3D" id="1.20.1560.10">
    <property type="entry name" value="ABC transporter type 1, transmembrane domain"/>
    <property type="match status" value="1"/>
</dbReference>
<name>L0GR51_9GAMM</name>
<protein>
    <submittedName>
        <fullName evidence="12">Cysteine export CydDC family ABC transporter permease subunit/ATP-binding protein CydC</fullName>
    </submittedName>
</protein>
<dbReference type="NCBIfam" id="TIGR02868">
    <property type="entry name" value="CydC"/>
    <property type="match status" value="1"/>
</dbReference>
<feature type="transmembrane region" description="Helical" evidence="9">
    <location>
        <begin position="20"/>
        <end position="44"/>
    </location>
</feature>
<evidence type="ECO:0000256" key="5">
    <source>
        <dbReference type="ARBA" id="ARBA00022741"/>
    </source>
</evidence>
<dbReference type="InterPro" id="IPR036640">
    <property type="entry name" value="ABC1_TM_sf"/>
</dbReference>
<proteinExistence type="predicted"/>
<dbReference type="Gene3D" id="3.40.50.300">
    <property type="entry name" value="P-loop containing nucleotide triphosphate hydrolases"/>
    <property type="match status" value="1"/>
</dbReference>
<dbReference type="InterPro" id="IPR039421">
    <property type="entry name" value="Type_1_exporter"/>
</dbReference>
<feature type="transmembrane region" description="Helical" evidence="9">
    <location>
        <begin position="162"/>
        <end position="180"/>
    </location>
</feature>
<dbReference type="PROSITE" id="PS50929">
    <property type="entry name" value="ABC_TM1F"/>
    <property type="match status" value="1"/>
</dbReference>
<dbReference type="Pfam" id="PF00664">
    <property type="entry name" value="ABC_membrane"/>
    <property type="match status" value="1"/>
</dbReference>
<dbReference type="Proteomes" id="UP000010816">
    <property type="component" value="Chromosome"/>
</dbReference>
<dbReference type="SUPFAM" id="SSF52540">
    <property type="entry name" value="P-loop containing nucleoside triphosphate hydrolases"/>
    <property type="match status" value="1"/>
</dbReference>
<dbReference type="RefSeq" id="WP_015279378.1">
    <property type="nucleotide sequence ID" value="NC_019940.1"/>
</dbReference>
<dbReference type="SMART" id="SM00382">
    <property type="entry name" value="AAA"/>
    <property type="match status" value="1"/>
</dbReference>
<evidence type="ECO:0000256" key="2">
    <source>
        <dbReference type="ARBA" id="ARBA00022448"/>
    </source>
</evidence>
<keyword evidence="6 12" id="KW-0067">ATP-binding</keyword>
<dbReference type="OrthoDB" id="6336411at2"/>
<evidence type="ECO:0000313" key="12">
    <source>
        <dbReference type="EMBL" id="AGA89228.1"/>
    </source>
</evidence>
<evidence type="ECO:0000256" key="8">
    <source>
        <dbReference type="ARBA" id="ARBA00023136"/>
    </source>
</evidence>
<dbReference type="FunFam" id="3.40.50.300:FF:000221">
    <property type="entry name" value="Multidrug ABC transporter ATP-binding protein"/>
    <property type="match status" value="1"/>
</dbReference>
<evidence type="ECO:0000259" key="11">
    <source>
        <dbReference type="PROSITE" id="PS50929"/>
    </source>
</evidence>
<dbReference type="GO" id="GO:0034775">
    <property type="term" value="P:glutathione transmembrane transport"/>
    <property type="evidence" value="ECO:0007669"/>
    <property type="project" value="InterPro"/>
</dbReference>
<evidence type="ECO:0000259" key="10">
    <source>
        <dbReference type="PROSITE" id="PS50893"/>
    </source>
</evidence>
<sequence length="579" mass="62092">MRELARLLRLMRPYAGWMVLGLLAALVTLVANVGLLAVSGWFIAAMAAAGASGTPINYYTPAALIRAFAILRTGGRYVERLVTHEATLRLLARLRVWLFEHLEPLAPAGLQDARSGDLLSRIGADIDALDRLYLRLLVPLLVAVVGGTAAVVFLAFYDWGLALVALAGLLVAGAFVPWLVGRLGAEAAARQVTTAAELRTAVVDGLQGMAELAIYGRAEAQAQAVDRLSVAWIADQRRLAGLDGLSLAAVGLAANLTLWGGLLIVIPLVGSGQLAGPELVMIALFLLACFEAVAPLPAAFQSLATTLTAARRLFAIVDAQPAVVDPQTASPEPERLDLIFDEVALRYAPERPWALHGVSFRVEPGERVAVVGATGSGKSSLVNLLLRFWDYQAGSIRLGGHELRRYRAADLRRRIAVVSQHAHLFHTSIRDNLLLANPNATDEALQRACSVAQLDAFIASLPEGWDTLVGEAGIGLSGGQARRLAIARAVLRDAPILILDEPTEGLDSTTAHDLMTAIHRLMAGRTVLLITHRFADLGAMDRILVLDRGRLVDQGRHEELIGRCEGYWEMFERVGGTVG</sequence>
<dbReference type="PATRIC" id="fig|765912.4.peg.356"/>
<dbReference type="GO" id="GO:0016887">
    <property type="term" value="F:ATP hydrolysis activity"/>
    <property type="evidence" value="ECO:0007669"/>
    <property type="project" value="InterPro"/>
</dbReference>
<dbReference type="InterPro" id="IPR014223">
    <property type="entry name" value="ABC_CydC/D"/>
</dbReference>
<keyword evidence="7 9" id="KW-1133">Transmembrane helix</keyword>
<evidence type="ECO:0000256" key="3">
    <source>
        <dbReference type="ARBA" id="ARBA00022475"/>
    </source>
</evidence>
<keyword evidence="2" id="KW-0813">Transport</keyword>
<organism evidence="12 13">
    <name type="scientific">Thioflavicoccus mobilis 8321</name>
    <dbReference type="NCBI Taxonomy" id="765912"/>
    <lineage>
        <taxon>Bacteria</taxon>
        <taxon>Pseudomonadati</taxon>
        <taxon>Pseudomonadota</taxon>
        <taxon>Gammaproteobacteria</taxon>
        <taxon>Chromatiales</taxon>
        <taxon>Chromatiaceae</taxon>
        <taxon>Thioflavicoccus</taxon>
    </lineage>
</organism>
<keyword evidence="5" id="KW-0547">Nucleotide-binding</keyword>
<dbReference type="InterPro" id="IPR003593">
    <property type="entry name" value="AAA+_ATPase"/>
</dbReference>
<dbReference type="SUPFAM" id="SSF90123">
    <property type="entry name" value="ABC transporter transmembrane region"/>
    <property type="match status" value="1"/>
</dbReference>
<keyword evidence="13" id="KW-1185">Reference proteome</keyword>
<keyword evidence="8 9" id="KW-0472">Membrane</keyword>
<dbReference type="GO" id="GO:0140359">
    <property type="term" value="F:ABC-type transporter activity"/>
    <property type="evidence" value="ECO:0007669"/>
    <property type="project" value="InterPro"/>
</dbReference>
<dbReference type="STRING" id="765912.Thimo_0359"/>
<keyword evidence="3" id="KW-1003">Cell membrane</keyword>
<feature type="transmembrane region" description="Helical" evidence="9">
    <location>
        <begin position="281"/>
        <end position="304"/>
    </location>
</feature>
<evidence type="ECO:0000256" key="1">
    <source>
        <dbReference type="ARBA" id="ARBA00004651"/>
    </source>
</evidence>
<dbReference type="InterPro" id="IPR011527">
    <property type="entry name" value="ABC1_TM_dom"/>
</dbReference>
<dbReference type="PROSITE" id="PS50893">
    <property type="entry name" value="ABC_TRANSPORTER_2"/>
    <property type="match status" value="1"/>
</dbReference>
<dbReference type="InterPro" id="IPR017871">
    <property type="entry name" value="ABC_transporter-like_CS"/>
</dbReference>
<evidence type="ECO:0000313" key="13">
    <source>
        <dbReference type="Proteomes" id="UP000010816"/>
    </source>
</evidence>
<feature type="transmembrane region" description="Helical" evidence="9">
    <location>
        <begin position="136"/>
        <end position="156"/>
    </location>
</feature>
<dbReference type="AlphaFoldDB" id="L0GR51"/>
<dbReference type="PANTHER" id="PTHR24221:SF654">
    <property type="entry name" value="ATP-BINDING CASSETTE SUB-FAMILY B MEMBER 6"/>
    <property type="match status" value="1"/>
</dbReference>
<dbReference type="PROSITE" id="PS00211">
    <property type="entry name" value="ABC_TRANSPORTER_1"/>
    <property type="match status" value="1"/>
</dbReference>
<comment type="subcellular location">
    <subcellularLocation>
        <location evidence="1">Cell membrane</location>
        <topology evidence="1">Multi-pass membrane protein</topology>
    </subcellularLocation>
</comment>
<feature type="domain" description="ABC transmembrane type-1" evidence="11">
    <location>
        <begin position="19"/>
        <end position="305"/>
    </location>
</feature>
<dbReference type="InterPro" id="IPR003439">
    <property type="entry name" value="ABC_transporter-like_ATP-bd"/>
</dbReference>
<dbReference type="GO" id="GO:0005886">
    <property type="term" value="C:plasma membrane"/>
    <property type="evidence" value="ECO:0007669"/>
    <property type="project" value="UniProtKB-SubCell"/>
</dbReference>
<dbReference type="PANTHER" id="PTHR24221">
    <property type="entry name" value="ATP-BINDING CASSETTE SUB-FAMILY B"/>
    <property type="match status" value="1"/>
</dbReference>
<keyword evidence="4 9" id="KW-0812">Transmembrane</keyword>
<evidence type="ECO:0000256" key="6">
    <source>
        <dbReference type="ARBA" id="ARBA00022840"/>
    </source>
</evidence>
<dbReference type="CDD" id="cd18585">
    <property type="entry name" value="ABC_6TM_CydC"/>
    <property type="match status" value="1"/>
</dbReference>
<dbReference type="GO" id="GO:0045454">
    <property type="term" value="P:cell redox homeostasis"/>
    <property type="evidence" value="ECO:0007669"/>
    <property type="project" value="InterPro"/>
</dbReference>
<dbReference type="GO" id="GO:0005524">
    <property type="term" value="F:ATP binding"/>
    <property type="evidence" value="ECO:0007669"/>
    <property type="project" value="UniProtKB-KW"/>
</dbReference>
<feature type="domain" description="ABC transporter" evidence="10">
    <location>
        <begin position="338"/>
        <end position="573"/>
    </location>
</feature>
<dbReference type="eggNOG" id="COG4987">
    <property type="taxonomic scope" value="Bacteria"/>
</dbReference>
<accession>L0GR51</accession>
<dbReference type="KEGG" id="tmb:Thimo_0359"/>
<evidence type="ECO:0000256" key="7">
    <source>
        <dbReference type="ARBA" id="ARBA00022989"/>
    </source>
</evidence>
<evidence type="ECO:0000256" key="4">
    <source>
        <dbReference type="ARBA" id="ARBA00022692"/>
    </source>
</evidence>
<dbReference type="EMBL" id="CP003051">
    <property type="protein sequence ID" value="AGA89228.1"/>
    <property type="molecule type" value="Genomic_DNA"/>
</dbReference>
<dbReference type="HOGENOM" id="CLU_000604_84_9_6"/>
<evidence type="ECO:0000256" key="9">
    <source>
        <dbReference type="SAM" id="Phobius"/>
    </source>
</evidence>